<dbReference type="Gene3D" id="3.30.300.20">
    <property type="match status" value="1"/>
</dbReference>
<organism evidence="1 2">
    <name type="scientific">Ligilactobacillus equi DPC 6820</name>
    <dbReference type="NCBI Taxonomy" id="1392007"/>
    <lineage>
        <taxon>Bacteria</taxon>
        <taxon>Bacillati</taxon>
        <taxon>Bacillota</taxon>
        <taxon>Bacilli</taxon>
        <taxon>Lactobacillales</taxon>
        <taxon>Lactobacillaceae</taxon>
        <taxon>Ligilactobacillus</taxon>
    </lineage>
</organism>
<dbReference type="InterPro" id="IPR036102">
    <property type="entry name" value="OsmC/Ohrsf"/>
</dbReference>
<proteinExistence type="predicted"/>
<sequence>MEDSFTKKLSEFDGFTNKKQVSVLYLVIIYSGGKIMSKYVVSSSLRNIGYQVGTQAGVHRFLIDEPVNLRGTDAGPNPVQYLLGAVNGCLAITAESVAKRQKLTLDKFDVRSVGNIARFEDGSSAVDHIKVTITFKADIEGQAKEDFLAETLKKCTVHKTLAPGVKFEFDFIQED</sequence>
<dbReference type="Proteomes" id="UP000018559">
    <property type="component" value="Unassembled WGS sequence"/>
</dbReference>
<dbReference type="PATRIC" id="fig|1392007.3.peg.1356"/>
<dbReference type="PANTHER" id="PTHR39624">
    <property type="entry name" value="PROTEIN INVOLVED IN RIMO-MEDIATED BETA-METHYLTHIOLATION OF RIBOSOMAL PROTEIN S12 YCAO"/>
    <property type="match status" value="1"/>
</dbReference>
<gene>
    <name evidence="1" type="ORF">LEQ_2056</name>
</gene>
<keyword evidence="2" id="KW-1185">Reference proteome</keyword>
<accession>V7HUF0</accession>
<dbReference type="InterPro" id="IPR003718">
    <property type="entry name" value="OsmC/Ohr_fam"/>
</dbReference>
<evidence type="ECO:0000313" key="2">
    <source>
        <dbReference type="Proteomes" id="UP000018559"/>
    </source>
</evidence>
<reference evidence="1 2" key="1">
    <citation type="journal article" date="2014" name="Genome Announc.">
        <title>The Genome of the Predominant Equine Lactobacillus Species, Lactobacillus equi, Is Reflective of Its Lifestyle Adaptations to an Herbivorous Host.</title>
        <authorList>
            <person name="O'Donnell M.M."/>
            <person name="Harris H.M."/>
            <person name="O'Toole P.W."/>
            <person name="Ross R.P."/>
        </authorList>
    </citation>
    <scope>NUCLEOTIDE SEQUENCE [LARGE SCALE GENOMIC DNA]</scope>
    <source>
        <strain evidence="1 2">DPC 6820</strain>
    </source>
</reference>
<dbReference type="EMBL" id="AWWH01000147">
    <property type="protein sequence ID" value="ETA73839.1"/>
    <property type="molecule type" value="Genomic_DNA"/>
</dbReference>
<dbReference type="SUPFAM" id="SSF82784">
    <property type="entry name" value="OsmC-like"/>
    <property type="match status" value="1"/>
</dbReference>
<dbReference type="Pfam" id="PF02566">
    <property type="entry name" value="OsmC"/>
    <property type="match status" value="1"/>
</dbReference>
<comment type="caution">
    <text evidence="1">The sequence shown here is derived from an EMBL/GenBank/DDBJ whole genome shotgun (WGS) entry which is preliminary data.</text>
</comment>
<evidence type="ECO:0000313" key="1">
    <source>
        <dbReference type="EMBL" id="ETA73839.1"/>
    </source>
</evidence>
<protein>
    <submittedName>
        <fullName evidence="1">OsmC family protein</fullName>
    </submittedName>
</protein>
<dbReference type="PANTHER" id="PTHR39624:SF2">
    <property type="entry name" value="OSMC-LIKE PROTEIN"/>
    <property type="match status" value="1"/>
</dbReference>
<dbReference type="AlphaFoldDB" id="V7HUF0"/>
<name>V7HUF0_9LACO</name>
<dbReference type="InterPro" id="IPR015946">
    <property type="entry name" value="KH_dom-like_a/b"/>
</dbReference>